<dbReference type="PROSITE" id="PS51891">
    <property type="entry name" value="CENP_V_GFA"/>
    <property type="match status" value="1"/>
</dbReference>
<keyword evidence="2" id="KW-0479">Metal-binding</keyword>
<comment type="similarity">
    <text evidence="1">Belongs to the Gfa family.</text>
</comment>
<keyword evidence="3" id="KW-0862">Zinc</keyword>
<accession>A0AAD7C1U4</accession>
<proteinExistence type="inferred from homology"/>
<dbReference type="InterPro" id="IPR052355">
    <property type="entry name" value="CENP-V-like"/>
</dbReference>
<evidence type="ECO:0000259" key="4">
    <source>
        <dbReference type="PROSITE" id="PS51891"/>
    </source>
</evidence>
<sequence length="221" mass="24124">MSTPSLVEYKGNCHCTAFKFIFKAPEIKQAFVCTCSICYKNGYLWGFPSEGAVDVVKGGTESTLKSYQFGNCTHKFCPTCGTSVMAYLADGTIAINLRTLHEFDATALPQTVRDNGAKEPVNRQDAALWIYPGTPTVIFAGLTSLTEYTFGLGRTYHGFCGSCGVSIRERFVNNSEEGGRDRTRKVALNVRTMSGVDLGQLKIKKHDGRLGSKAGPYDAGW</sequence>
<reference evidence="5" key="1">
    <citation type="submission" date="2023-03" db="EMBL/GenBank/DDBJ databases">
        <title>Massive genome expansion in bonnet fungi (Mycena s.s.) driven by repeated elements and novel gene families across ecological guilds.</title>
        <authorList>
            <consortium name="Lawrence Berkeley National Laboratory"/>
            <person name="Harder C.B."/>
            <person name="Miyauchi S."/>
            <person name="Viragh M."/>
            <person name="Kuo A."/>
            <person name="Thoen E."/>
            <person name="Andreopoulos B."/>
            <person name="Lu D."/>
            <person name="Skrede I."/>
            <person name="Drula E."/>
            <person name="Henrissat B."/>
            <person name="Morin E."/>
            <person name="Kohler A."/>
            <person name="Barry K."/>
            <person name="LaButti K."/>
            <person name="Morin E."/>
            <person name="Salamov A."/>
            <person name="Lipzen A."/>
            <person name="Mereny Z."/>
            <person name="Hegedus B."/>
            <person name="Baldrian P."/>
            <person name="Stursova M."/>
            <person name="Weitz H."/>
            <person name="Taylor A."/>
            <person name="Grigoriev I.V."/>
            <person name="Nagy L.G."/>
            <person name="Martin F."/>
            <person name="Kauserud H."/>
        </authorList>
    </citation>
    <scope>NUCLEOTIDE SEQUENCE</scope>
    <source>
        <strain evidence="5">9284</strain>
    </source>
</reference>
<dbReference type="Proteomes" id="UP001221142">
    <property type="component" value="Unassembled WGS sequence"/>
</dbReference>
<dbReference type="EMBL" id="JARKIF010000006">
    <property type="protein sequence ID" value="KAJ7636832.1"/>
    <property type="molecule type" value="Genomic_DNA"/>
</dbReference>
<keyword evidence="6" id="KW-1185">Reference proteome</keyword>
<gene>
    <name evidence="5" type="ORF">FB45DRAFT_1024932</name>
</gene>
<protein>
    <recommendedName>
        <fullName evidence="4">CENP-V/GFA domain-containing protein</fullName>
    </recommendedName>
</protein>
<dbReference type="InterPro" id="IPR011057">
    <property type="entry name" value="Mss4-like_sf"/>
</dbReference>
<dbReference type="AlphaFoldDB" id="A0AAD7C1U4"/>
<evidence type="ECO:0000313" key="6">
    <source>
        <dbReference type="Proteomes" id="UP001221142"/>
    </source>
</evidence>
<evidence type="ECO:0000313" key="5">
    <source>
        <dbReference type="EMBL" id="KAJ7636832.1"/>
    </source>
</evidence>
<dbReference type="GO" id="GO:0046872">
    <property type="term" value="F:metal ion binding"/>
    <property type="evidence" value="ECO:0007669"/>
    <property type="project" value="UniProtKB-KW"/>
</dbReference>
<evidence type="ECO:0000256" key="1">
    <source>
        <dbReference type="ARBA" id="ARBA00005495"/>
    </source>
</evidence>
<dbReference type="SUPFAM" id="SSF51316">
    <property type="entry name" value="Mss4-like"/>
    <property type="match status" value="1"/>
</dbReference>
<dbReference type="PANTHER" id="PTHR28620:SF1">
    <property type="entry name" value="CENP-V_GFA DOMAIN-CONTAINING PROTEIN"/>
    <property type="match status" value="1"/>
</dbReference>
<dbReference type="Pfam" id="PF04828">
    <property type="entry name" value="GFA"/>
    <property type="match status" value="1"/>
</dbReference>
<evidence type="ECO:0000256" key="2">
    <source>
        <dbReference type="ARBA" id="ARBA00022723"/>
    </source>
</evidence>
<dbReference type="GO" id="GO:0016846">
    <property type="term" value="F:carbon-sulfur lyase activity"/>
    <property type="evidence" value="ECO:0007669"/>
    <property type="project" value="InterPro"/>
</dbReference>
<comment type="caution">
    <text evidence="5">The sequence shown here is derived from an EMBL/GenBank/DDBJ whole genome shotgun (WGS) entry which is preliminary data.</text>
</comment>
<evidence type="ECO:0000256" key="3">
    <source>
        <dbReference type="ARBA" id="ARBA00022833"/>
    </source>
</evidence>
<dbReference type="PANTHER" id="PTHR28620">
    <property type="entry name" value="CENTROMERE PROTEIN V"/>
    <property type="match status" value="1"/>
</dbReference>
<dbReference type="InterPro" id="IPR006913">
    <property type="entry name" value="CENP-V/GFA"/>
</dbReference>
<name>A0AAD7C1U4_9AGAR</name>
<dbReference type="Gene3D" id="2.170.150.70">
    <property type="match status" value="2"/>
</dbReference>
<organism evidence="5 6">
    <name type="scientific">Roridomyces roridus</name>
    <dbReference type="NCBI Taxonomy" id="1738132"/>
    <lineage>
        <taxon>Eukaryota</taxon>
        <taxon>Fungi</taxon>
        <taxon>Dikarya</taxon>
        <taxon>Basidiomycota</taxon>
        <taxon>Agaricomycotina</taxon>
        <taxon>Agaricomycetes</taxon>
        <taxon>Agaricomycetidae</taxon>
        <taxon>Agaricales</taxon>
        <taxon>Marasmiineae</taxon>
        <taxon>Mycenaceae</taxon>
        <taxon>Roridomyces</taxon>
    </lineage>
</organism>
<feature type="domain" description="CENP-V/GFA" evidence="4">
    <location>
        <begin position="9"/>
        <end position="122"/>
    </location>
</feature>